<feature type="transmembrane region" description="Helical" evidence="9">
    <location>
        <begin position="83"/>
        <end position="110"/>
    </location>
</feature>
<keyword evidence="2" id="KW-0813">Transport</keyword>
<evidence type="ECO:0000256" key="5">
    <source>
        <dbReference type="ARBA" id="ARBA00022692"/>
    </source>
</evidence>
<reference evidence="10 11" key="1">
    <citation type="submission" date="2017-01" db="EMBL/GenBank/DDBJ databases">
        <title>The complete genome sequence of a sulfur-oxidizing marine bacterium Thioclava sp. 25B10_4T.</title>
        <authorList>
            <person name="Liu Y."/>
            <person name="Lai Q."/>
            <person name="Shao Z."/>
        </authorList>
    </citation>
    <scope>NUCLEOTIDE SEQUENCE [LARGE SCALE GENOMIC DNA]</scope>
    <source>
        <strain evidence="10 11">25B10_4</strain>
    </source>
</reference>
<keyword evidence="6 9" id="KW-1133">Transmembrane helix</keyword>
<dbReference type="InterPro" id="IPR007272">
    <property type="entry name" value="Sulf_transp_TsuA/YedE"/>
</dbReference>
<feature type="transmembrane region" description="Helical" evidence="9">
    <location>
        <begin position="122"/>
        <end position="147"/>
    </location>
</feature>
<evidence type="ECO:0000313" key="10">
    <source>
        <dbReference type="EMBL" id="AQS48866.1"/>
    </source>
</evidence>
<comment type="subcellular location">
    <subcellularLocation>
        <location evidence="1">Cell inner membrane</location>
        <topology evidence="1">Multi-pass membrane protein</topology>
    </subcellularLocation>
</comment>
<dbReference type="Proteomes" id="UP000185622">
    <property type="component" value="Chromosome"/>
</dbReference>
<feature type="transmembrane region" description="Helical" evidence="9">
    <location>
        <begin position="240"/>
        <end position="270"/>
    </location>
</feature>
<feature type="transmembrane region" description="Helical" evidence="9">
    <location>
        <begin position="291"/>
        <end position="311"/>
    </location>
</feature>
<dbReference type="Pfam" id="PF04143">
    <property type="entry name" value="Sulf_transp"/>
    <property type="match status" value="1"/>
</dbReference>
<feature type="transmembrane region" description="Helical" evidence="9">
    <location>
        <begin position="6"/>
        <end position="27"/>
    </location>
</feature>
<feature type="transmembrane region" description="Helical" evidence="9">
    <location>
        <begin position="198"/>
        <end position="220"/>
    </location>
</feature>
<evidence type="ECO:0000256" key="9">
    <source>
        <dbReference type="SAM" id="Phobius"/>
    </source>
</evidence>
<dbReference type="PANTHER" id="PTHR30574:SF1">
    <property type="entry name" value="SULPHUR TRANSPORT DOMAIN-CONTAINING PROTEIN"/>
    <property type="match status" value="1"/>
</dbReference>
<gene>
    <name evidence="10" type="ORF">BMG03_14505</name>
</gene>
<evidence type="ECO:0000313" key="11">
    <source>
        <dbReference type="Proteomes" id="UP000185622"/>
    </source>
</evidence>
<evidence type="ECO:0000256" key="2">
    <source>
        <dbReference type="ARBA" id="ARBA00022448"/>
    </source>
</evidence>
<dbReference type="RefSeq" id="WP_075775688.1">
    <property type="nucleotide sequence ID" value="NZ_CP019437.1"/>
</dbReference>
<sequence>MEQIPMGAMAALVGALGGMILGLAARLGDFCTLGALESAAYGDDQRRLRLWGVVLGVAISGAFLAEALGYADITHSFYQTIKWSPLASIVGGLVFGYGMALAGNCGFGALVRFGGGDLRAMVIVVVMGIFAFVTLSGPLAHLRLLIFDQQAATSPQGIAHWLSARTGLPPLTFALPVAAGFLAWALSYQPLRADKRRLAWGVAAGLAVVWCFVGTSYLFRESMGATGVEAPSFTAPLGRTILYFMTSTAGGLTFSVGLVAGVLGGAFLGSAIRGLFKWEACEDPRELGRQVSGAALMGIGGTIAVGCSIGQGVSAMAVLAFSAPVTLASIVIGGLIGLRQLIHGFQPE</sequence>
<feature type="transmembrane region" description="Helical" evidence="9">
    <location>
        <begin position="167"/>
        <end position="186"/>
    </location>
</feature>
<evidence type="ECO:0000256" key="1">
    <source>
        <dbReference type="ARBA" id="ARBA00004429"/>
    </source>
</evidence>
<comment type="similarity">
    <text evidence="8">Belongs to the TsuA/YedE (TC 9.B.102) family.</text>
</comment>
<organism evidence="10 11">
    <name type="scientific">Thioclava nitratireducens</name>
    <dbReference type="NCBI Taxonomy" id="1915078"/>
    <lineage>
        <taxon>Bacteria</taxon>
        <taxon>Pseudomonadati</taxon>
        <taxon>Pseudomonadota</taxon>
        <taxon>Alphaproteobacteria</taxon>
        <taxon>Rhodobacterales</taxon>
        <taxon>Paracoccaceae</taxon>
        <taxon>Thioclava</taxon>
    </lineage>
</organism>
<keyword evidence="5 9" id="KW-0812">Transmembrane</keyword>
<evidence type="ECO:0000256" key="8">
    <source>
        <dbReference type="ARBA" id="ARBA00035655"/>
    </source>
</evidence>
<dbReference type="EMBL" id="CP019437">
    <property type="protein sequence ID" value="AQS48866.1"/>
    <property type="molecule type" value="Genomic_DNA"/>
</dbReference>
<keyword evidence="11" id="KW-1185">Reference proteome</keyword>
<evidence type="ECO:0000256" key="4">
    <source>
        <dbReference type="ARBA" id="ARBA00022519"/>
    </source>
</evidence>
<feature type="transmembrane region" description="Helical" evidence="9">
    <location>
        <begin position="317"/>
        <end position="338"/>
    </location>
</feature>
<evidence type="ECO:0000256" key="6">
    <source>
        <dbReference type="ARBA" id="ARBA00022989"/>
    </source>
</evidence>
<evidence type="ECO:0000256" key="3">
    <source>
        <dbReference type="ARBA" id="ARBA00022475"/>
    </source>
</evidence>
<dbReference type="PANTHER" id="PTHR30574">
    <property type="entry name" value="INNER MEMBRANE PROTEIN YEDE"/>
    <property type="match status" value="1"/>
</dbReference>
<evidence type="ECO:0000256" key="7">
    <source>
        <dbReference type="ARBA" id="ARBA00023136"/>
    </source>
</evidence>
<accession>A0ABN4XEV5</accession>
<proteinExistence type="inferred from homology"/>
<name>A0ABN4XEV5_9RHOB</name>
<keyword evidence="4" id="KW-0997">Cell inner membrane</keyword>
<feature type="transmembrane region" description="Helical" evidence="9">
    <location>
        <begin position="48"/>
        <end position="71"/>
    </location>
</feature>
<protein>
    <submittedName>
        <fullName evidence="10">YeeE/YedE family protein</fullName>
    </submittedName>
</protein>
<keyword evidence="7 9" id="KW-0472">Membrane</keyword>
<keyword evidence="3" id="KW-1003">Cell membrane</keyword>